<accession>A0A1J5QMG1</accession>
<protein>
    <submittedName>
        <fullName evidence="1">Uncharacterized protein</fullName>
    </submittedName>
</protein>
<proteinExistence type="predicted"/>
<dbReference type="AlphaFoldDB" id="A0A1J5QMG1"/>
<comment type="caution">
    <text evidence="1">The sequence shown here is derived from an EMBL/GenBank/DDBJ whole genome shotgun (WGS) entry which is preliminary data.</text>
</comment>
<organism evidence="1">
    <name type="scientific">mine drainage metagenome</name>
    <dbReference type="NCBI Taxonomy" id="410659"/>
    <lineage>
        <taxon>unclassified sequences</taxon>
        <taxon>metagenomes</taxon>
        <taxon>ecological metagenomes</taxon>
    </lineage>
</organism>
<gene>
    <name evidence="1" type="ORF">GALL_411010</name>
</gene>
<name>A0A1J5QMG1_9ZZZZ</name>
<evidence type="ECO:0000313" key="1">
    <source>
        <dbReference type="EMBL" id="OIQ77205.1"/>
    </source>
</evidence>
<dbReference type="EMBL" id="MLJW01001671">
    <property type="protein sequence ID" value="OIQ77205.1"/>
    <property type="molecule type" value="Genomic_DNA"/>
</dbReference>
<sequence>MTHNMGLGGRDFKHLELADVAEMLVDAPAALGGNGHQHLEVWLLCHGAGGRQCLLPGVLLGLAHQLDFFLIAAAFVQVIDHVHVVQLALRELPAAVLAQQAHRIGTALAAVAHQVGAAHAGILHCLQLRSAGAALAGESKHGSVFGFGNQRHDVVQKGTALLDFAVDIDQVRVVDARNQHRVDFGEHTARREHLQPQHLALVQDFCGFKAGDAAVVPEDPRVNLLTHRRVHHVDGDGDVVHVVFADFVDIVRQCQAVGREAELDVRRLRLQAAERLEGLGRVGQRVTRAGNSQHRHLRNLAGHGQHLFHRLIRGELLRHHAGARLVRTVVLAVAVVALDVAGRRHGHVHAGVMVMRLLGVAGVVLDLVPDLGRHVVRAARRAAARLAFPTFAGTAAAGFRQDLRDGTPGAQQITQGNGSSRSGHGLTSFCWLVALSIARPVPAQTLCYFNDLCISSDVALLTNATAHVQSCVG</sequence>
<reference evidence="1" key="1">
    <citation type="submission" date="2016-10" db="EMBL/GenBank/DDBJ databases">
        <title>Sequence of Gallionella enrichment culture.</title>
        <authorList>
            <person name="Poehlein A."/>
            <person name="Muehling M."/>
            <person name="Daniel R."/>
        </authorList>
    </citation>
    <scope>NUCLEOTIDE SEQUENCE</scope>
</reference>